<dbReference type="InterPro" id="IPR004303">
    <property type="entry name" value="PAD"/>
</dbReference>
<feature type="compositionally biased region" description="Basic residues" evidence="1">
    <location>
        <begin position="75"/>
        <end position="87"/>
    </location>
</feature>
<evidence type="ECO:0000313" key="3">
    <source>
        <dbReference type="EMBL" id="KAK8037846.1"/>
    </source>
</evidence>
<dbReference type="InterPro" id="IPR013530">
    <property type="entry name" value="PAD_C"/>
</dbReference>
<dbReference type="PANTHER" id="PTHR10837:SF8">
    <property type="entry name" value="PROTEIN-ARGININE DEIMINASE"/>
    <property type="match status" value="1"/>
</dbReference>
<accession>A0ABR1SU31</accession>
<keyword evidence="4" id="KW-1185">Reference proteome</keyword>
<dbReference type="EMBL" id="JAQQWI010000002">
    <property type="protein sequence ID" value="KAK8037846.1"/>
    <property type="molecule type" value="Genomic_DNA"/>
</dbReference>
<name>A0ABR1SU31_9PEZI</name>
<reference evidence="3 4" key="1">
    <citation type="submission" date="2023-01" db="EMBL/GenBank/DDBJ databases">
        <title>Analysis of 21 Apiospora genomes using comparative genomics revels a genus with tremendous synthesis potential of carbohydrate active enzymes and secondary metabolites.</title>
        <authorList>
            <person name="Sorensen T."/>
        </authorList>
    </citation>
    <scope>NUCLEOTIDE SEQUENCE [LARGE SCALE GENOMIC DNA]</scope>
    <source>
        <strain evidence="3 4">CBS 20057</strain>
    </source>
</reference>
<evidence type="ECO:0000256" key="1">
    <source>
        <dbReference type="SAM" id="MobiDB-lite"/>
    </source>
</evidence>
<sequence>MGNHFDRQPAILPLLEAQAVQSPLVLETGWMVIGHVDEFVQFMPFNKTLGFTVAIADNHSAMDVLQSARAAVGGRHPRHQLQQHRGRRELLPRSRGHGHDGRRATD</sequence>
<organism evidence="3 4">
    <name type="scientific">Apiospora marii</name>
    <dbReference type="NCBI Taxonomy" id="335849"/>
    <lineage>
        <taxon>Eukaryota</taxon>
        <taxon>Fungi</taxon>
        <taxon>Dikarya</taxon>
        <taxon>Ascomycota</taxon>
        <taxon>Pezizomycotina</taxon>
        <taxon>Sordariomycetes</taxon>
        <taxon>Xylariomycetidae</taxon>
        <taxon>Amphisphaeriales</taxon>
        <taxon>Apiosporaceae</taxon>
        <taxon>Apiospora</taxon>
    </lineage>
</organism>
<proteinExistence type="predicted"/>
<dbReference type="Pfam" id="PF03068">
    <property type="entry name" value="PAD"/>
    <property type="match status" value="1"/>
</dbReference>
<dbReference type="PANTHER" id="PTHR10837">
    <property type="entry name" value="PEPTIDYLARGININE DEIMINASE"/>
    <property type="match status" value="1"/>
</dbReference>
<evidence type="ECO:0000259" key="2">
    <source>
        <dbReference type="Pfam" id="PF03068"/>
    </source>
</evidence>
<evidence type="ECO:0000313" key="4">
    <source>
        <dbReference type="Proteomes" id="UP001396898"/>
    </source>
</evidence>
<feature type="region of interest" description="Disordered" evidence="1">
    <location>
        <begin position="71"/>
        <end position="106"/>
    </location>
</feature>
<comment type="caution">
    <text evidence="3">The sequence shown here is derived from an EMBL/GenBank/DDBJ whole genome shotgun (WGS) entry which is preliminary data.</text>
</comment>
<dbReference type="Gene3D" id="3.75.10.10">
    <property type="entry name" value="L-arginine/glycine Amidinotransferase, Chain A"/>
    <property type="match status" value="1"/>
</dbReference>
<feature type="compositionally biased region" description="Basic and acidic residues" evidence="1">
    <location>
        <begin position="88"/>
        <end position="106"/>
    </location>
</feature>
<gene>
    <name evidence="3" type="ORF">PG991_001192</name>
</gene>
<protein>
    <submittedName>
        <fullName evidence="3">Peptidylarginine deiminase</fullName>
    </submittedName>
</protein>
<feature type="domain" description="Protein-arginine deiminase C-terminal" evidence="2">
    <location>
        <begin position="12"/>
        <end position="79"/>
    </location>
</feature>
<dbReference type="SUPFAM" id="SSF55909">
    <property type="entry name" value="Pentein"/>
    <property type="match status" value="1"/>
</dbReference>
<dbReference type="Proteomes" id="UP001396898">
    <property type="component" value="Unassembled WGS sequence"/>
</dbReference>